<dbReference type="EMBL" id="FNDU01000003">
    <property type="protein sequence ID" value="SDH83854.1"/>
    <property type="molecule type" value="Genomic_DNA"/>
</dbReference>
<keyword evidence="2" id="KW-1185">Reference proteome</keyword>
<dbReference type="SUPFAM" id="SSF51679">
    <property type="entry name" value="Bacterial luciferase-like"/>
    <property type="match status" value="1"/>
</dbReference>
<proteinExistence type="predicted"/>
<organism evidence="1 2">
    <name type="scientific">Alteribacillus bidgolensis</name>
    <dbReference type="NCBI Taxonomy" id="930129"/>
    <lineage>
        <taxon>Bacteria</taxon>
        <taxon>Bacillati</taxon>
        <taxon>Bacillota</taxon>
        <taxon>Bacilli</taxon>
        <taxon>Bacillales</taxon>
        <taxon>Bacillaceae</taxon>
        <taxon>Alteribacillus</taxon>
    </lineage>
</organism>
<dbReference type="STRING" id="930129.SAMN05216352_10325"/>
<evidence type="ECO:0000313" key="1">
    <source>
        <dbReference type="EMBL" id="SDH83854.1"/>
    </source>
</evidence>
<sequence>MTFMGSKDTIREQLTRFQEKYNIDEIMAVSYILDPDKQIFKEIVDGK</sequence>
<evidence type="ECO:0000313" key="2">
    <source>
        <dbReference type="Proteomes" id="UP000199017"/>
    </source>
</evidence>
<gene>
    <name evidence="1" type="ORF">SAMN05216352_10325</name>
</gene>
<name>A0A1G8FP37_9BACI</name>
<accession>A0A1G8FP37</accession>
<dbReference type="Proteomes" id="UP000199017">
    <property type="component" value="Unassembled WGS sequence"/>
</dbReference>
<dbReference type="InterPro" id="IPR036661">
    <property type="entry name" value="Luciferase-like_sf"/>
</dbReference>
<protein>
    <submittedName>
        <fullName evidence="1">Uncharacterized protein</fullName>
    </submittedName>
</protein>
<reference evidence="1 2" key="1">
    <citation type="submission" date="2016-10" db="EMBL/GenBank/DDBJ databases">
        <authorList>
            <person name="de Groot N.N."/>
        </authorList>
    </citation>
    <scope>NUCLEOTIDE SEQUENCE [LARGE SCALE GENOMIC DNA]</scope>
    <source>
        <strain evidence="2">P4B,CCM 7963,CECT 7998,DSM 25260,IBRC-M 10614,KCTC 13821</strain>
    </source>
</reference>
<dbReference type="AlphaFoldDB" id="A0A1G8FP37"/>
<dbReference type="GO" id="GO:0016705">
    <property type="term" value="F:oxidoreductase activity, acting on paired donors, with incorporation or reduction of molecular oxygen"/>
    <property type="evidence" value="ECO:0007669"/>
    <property type="project" value="InterPro"/>
</dbReference>